<organism evidence="1 2">
    <name type="scientific">Candidatus Criblamydia sequanensis CRIB-18</name>
    <dbReference type="NCBI Taxonomy" id="1437425"/>
    <lineage>
        <taxon>Bacteria</taxon>
        <taxon>Pseudomonadati</taxon>
        <taxon>Chlamydiota</taxon>
        <taxon>Chlamydiia</taxon>
        <taxon>Parachlamydiales</taxon>
        <taxon>Candidatus Criblamydiaceae</taxon>
        <taxon>Candidatus Criblamydia</taxon>
    </lineage>
</organism>
<dbReference type="Gene3D" id="3.90.930.1">
    <property type="match status" value="1"/>
</dbReference>
<dbReference type="Proteomes" id="UP000031552">
    <property type="component" value="Unassembled WGS sequence"/>
</dbReference>
<gene>
    <name evidence="1" type="ORF">CSEC_0180</name>
</gene>
<proteinExistence type="predicted"/>
<dbReference type="OrthoDB" id="20381at2"/>
<accession>A0A090DVL2</accession>
<name>A0A090DVL2_9BACT</name>
<dbReference type="AlphaFoldDB" id="A0A090DVL2"/>
<evidence type="ECO:0000313" key="2">
    <source>
        <dbReference type="Proteomes" id="UP000031552"/>
    </source>
</evidence>
<dbReference type="EMBL" id="CCEJ010000001">
    <property type="protein sequence ID" value="CDR33019.1"/>
    <property type="molecule type" value="Genomic_DNA"/>
</dbReference>
<dbReference type="RefSeq" id="WP_041016520.1">
    <property type="nucleotide sequence ID" value="NZ_CCEJ010000001.1"/>
</dbReference>
<dbReference type="SUPFAM" id="SSF82185">
    <property type="entry name" value="Histone H3 K4-specific methyltransferase SET7/9 N-terminal domain"/>
    <property type="match status" value="2"/>
</dbReference>
<reference evidence="1" key="1">
    <citation type="submission" date="2013-12" db="EMBL/GenBank/DDBJ databases">
        <authorList>
            <person name="Linke B."/>
        </authorList>
    </citation>
    <scope>NUCLEOTIDE SEQUENCE [LARGE SCALE GENOMIC DNA]</scope>
    <source>
        <strain evidence="1">CRIB-18</strain>
    </source>
</reference>
<protein>
    <submittedName>
        <fullName evidence="1">Secreted protein</fullName>
    </submittedName>
</protein>
<keyword evidence="2" id="KW-1185">Reference proteome</keyword>
<dbReference type="STRING" id="1437425.CSEC_0180"/>
<sequence>MKAKLIFIGCMASLVLTGCGTKKAYQERHYVLGETYVHKYGMEVQPEEWMTRGQSGQVISEMDNGVTVTKCYSDGILNGETSYTYPHSDRIQKVEVYNMGNLSKVILHDPNGHPMFETQYLGNDNSLVTHWYEGGSPRSQEQYHGDSLTSGTYYTPDRKVESQFDGGAGLRILRNESGELLCHENVMGGMTTKRTLYYQNGAPKEVIPISNGKINGIKKTYLSQGEPSTIEQWASNAQHGVTTVFRAGEKYAEVPYYNGKKHGIERRFRDGNMVVEEITWENDLMHGPYNTYLNGTVKTEWFFYGQRVTKASFDIQARS</sequence>
<evidence type="ECO:0000313" key="1">
    <source>
        <dbReference type="EMBL" id="CDR33019.1"/>
    </source>
</evidence>
<comment type="caution">
    <text evidence="1">The sequence shown here is derived from an EMBL/GenBank/DDBJ whole genome shotgun (WGS) entry which is preliminary data.</text>
</comment>
<reference evidence="1" key="2">
    <citation type="submission" date="2014-09" db="EMBL/GenBank/DDBJ databases">
        <title>Criblamydia sequanensis harbors a mega-plasmid encoding arsenite resistance.</title>
        <authorList>
            <person name="Bertelli C."/>
            <person name="Goesmann A."/>
            <person name="Greub G."/>
        </authorList>
    </citation>
    <scope>NUCLEOTIDE SEQUENCE [LARGE SCALE GENOMIC DNA]</scope>
    <source>
        <strain evidence="1">CRIB-18</strain>
    </source>
</reference>
<dbReference type="PROSITE" id="PS51257">
    <property type="entry name" value="PROKAR_LIPOPROTEIN"/>
    <property type="match status" value="1"/>
</dbReference>
<dbReference type="eggNOG" id="COG2849">
    <property type="taxonomic scope" value="Bacteria"/>
</dbReference>